<proteinExistence type="predicted"/>
<dbReference type="Gene3D" id="3.80.10.10">
    <property type="entry name" value="Ribonuclease Inhibitor"/>
    <property type="match status" value="1"/>
</dbReference>
<dbReference type="FunFam" id="3.80.10.10:FF:000221">
    <property type="entry name" value="Leucine-rich repeat receptor-like protein kinase PXL1"/>
    <property type="match status" value="1"/>
</dbReference>
<gene>
    <name evidence="1" type="ORF">BAE44_0015381</name>
</gene>
<dbReference type="InterPro" id="IPR032675">
    <property type="entry name" value="LRR_dom_sf"/>
</dbReference>
<evidence type="ECO:0000313" key="2">
    <source>
        <dbReference type="Proteomes" id="UP000095767"/>
    </source>
</evidence>
<protein>
    <recommendedName>
        <fullName evidence="3">LRR receptor-like serine/threonine-protein kinase</fullName>
    </recommendedName>
</protein>
<evidence type="ECO:0000313" key="1">
    <source>
        <dbReference type="EMBL" id="OEL23597.1"/>
    </source>
</evidence>
<dbReference type="PANTHER" id="PTHR48065">
    <property type="entry name" value="OS10G0469600 PROTEIN"/>
    <property type="match status" value="1"/>
</dbReference>
<accession>A0A1E5VET5</accession>
<dbReference type="AlphaFoldDB" id="A0A1E5VET5"/>
<dbReference type="Pfam" id="PF00560">
    <property type="entry name" value="LRR_1"/>
    <property type="match status" value="2"/>
</dbReference>
<dbReference type="EMBL" id="LWDX02042054">
    <property type="protein sequence ID" value="OEL23597.1"/>
    <property type="molecule type" value="Genomic_DNA"/>
</dbReference>
<name>A0A1E5VET5_9POAL</name>
<organism evidence="1 2">
    <name type="scientific">Dichanthelium oligosanthes</name>
    <dbReference type="NCBI Taxonomy" id="888268"/>
    <lineage>
        <taxon>Eukaryota</taxon>
        <taxon>Viridiplantae</taxon>
        <taxon>Streptophyta</taxon>
        <taxon>Embryophyta</taxon>
        <taxon>Tracheophyta</taxon>
        <taxon>Spermatophyta</taxon>
        <taxon>Magnoliopsida</taxon>
        <taxon>Liliopsida</taxon>
        <taxon>Poales</taxon>
        <taxon>Poaceae</taxon>
        <taxon>PACMAD clade</taxon>
        <taxon>Panicoideae</taxon>
        <taxon>Panicodae</taxon>
        <taxon>Paniceae</taxon>
        <taxon>Dichantheliinae</taxon>
        <taxon>Dichanthelium</taxon>
    </lineage>
</organism>
<dbReference type="OrthoDB" id="773329at2759"/>
<dbReference type="InterPro" id="IPR001611">
    <property type="entry name" value="Leu-rich_rpt"/>
</dbReference>
<dbReference type="SUPFAM" id="SSF52058">
    <property type="entry name" value="L domain-like"/>
    <property type="match status" value="1"/>
</dbReference>
<dbReference type="PRINTS" id="PR00019">
    <property type="entry name" value="LEURICHRPT"/>
</dbReference>
<keyword evidence="2" id="KW-1185">Reference proteome</keyword>
<evidence type="ECO:0008006" key="3">
    <source>
        <dbReference type="Google" id="ProtNLM"/>
    </source>
</evidence>
<comment type="caution">
    <text evidence="1">The sequence shown here is derived from an EMBL/GenBank/DDBJ whole genome shotgun (WGS) entry which is preliminary data.</text>
</comment>
<sequence>MPNTSDRKVEYRDRVNVFWKGSQQTFQRTIELVTGIDLSSNSLSDGIPEEIIYLQGLRFLKLSRNNLSGSIPERIGMLDLLESLDFSWNELSGVIPQSISNLSCLSTLDLSNNDLWGKIPHRKPASKAC</sequence>
<dbReference type="Pfam" id="PF13855">
    <property type="entry name" value="LRR_8"/>
    <property type="match status" value="1"/>
</dbReference>
<reference evidence="1 2" key="1">
    <citation type="submission" date="2016-09" db="EMBL/GenBank/DDBJ databases">
        <title>The draft genome of Dichanthelium oligosanthes: A C3 panicoid grass species.</title>
        <authorList>
            <person name="Studer A.J."/>
            <person name="Schnable J.C."/>
            <person name="Brutnell T.P."/>
        </authorList>
    </citation>
    <scope>NUCLEOTIDE SEQUENCE [LARGE SCALE GENOMIC DNA]</scope>
    <source>
        <strain evidence="2">cv. Kellogg 1175</strain>
        <tissue evidence="1">Leaf</tissue>
    </source>
</reference>
<dbReference type="STRING" id="888268.A0A1E5VET5"/>
<dbReference type="Proteomes" id="UP000095767">
    <property type="component" value="Unassembled WGS sequence"/>
</dbReference>
<dbReference type="PANTHER" id="PTHR48065:SF66">
    <property type="entry name" value="OS10G0469600 PROTEIN"/>
    <property type="match status" value="1"/>
</dbReference>